<feature type="compositionally biased region" description="Low complexity" evidence="1">
    <location>
        <begin position="313"/>
        <end position="336"/>
    </location>
</feature>
<evidence type="ECO:0000313" key="4">
    <source>
        <dbReference type="Proteomes" id="UP000429607"/>
    </source>
</evidence>
<name>A0A6A3KY69_9STRA</name>
<dbReference type="EMBL" id="QXFT01000447">
    <property type="protein sequence ID" value="KAE9343720.1"/>
    <property type="molecule type" value="Genomic_DNA"/>
</dbReference>
<feature type="compositionally biased region" description="Polar residues" evidence="1">
    <location>
        <begin position="98"/>
        <end position="128"/>
    </location>
</feature>
<dbReference type="EMBL" id="QXFV01001216">
    <property type="protein sequence ID" value="KAE9011719.1"/>
    <property type="molecule type" value="Genomic_DNA"/>
</dbReference>
<feature type="compositionally biased region" description="Low complexity" evidence="1">
    <location>
        <begin position="291"/>
        <end position="302"/>
    </location>
</feature>
<dbReference type="GO" id="GO:0008270">
    <property type="term" value="F:zinc ion binding"/>
    <property type="evidence" value="ECO:0007669"/>
    <property type="project" value="InterPro"/>
</dbReference>
<evidence type="ECO:0000313" key="3">
    <source>
        <dbReference type="EMBL" id="KAE9343720.1"/>
    </source>
</evidence>
<dbReference type="InterPro" id="IPR036875">
    <property type="entry name" value="Znf_CCHC_sf"/>
</dbReference>
<dbReference type="Proteomes" id="UP000434957">
    <property type="component" value="Unassembled WGS sequence"/>
</dbReference>
<feature type="region of interest" description="Disordered" evidence="1">
    <location>
        <begin position="1"/>
        <end position="128"/>
    </location>
</feature>
<comment type="caution">
    <text evidence="2">The sequence shown here is derived from an EMBL/GenBank/DDBJ whole genome shotgun (WGS) entry which is preliminary data.</text>
</comment>
<protein>
    <recommendedName>
        <fullName evidence="6">CCHC-type domain-containing protein</fullName>
    </recommendedName>
</protein>
<feature type="compositionally biased region" description="Acidic residues" evidence="1">
    <location>
        <begin position="1"/>
        <end position="10"/>
    </location>
</feature>
<evidence type="ECO:0000256" key="1">
    <source>
        <dbReference type="SAM" id="MobiDB-lite"/>
    </source>
</evidence>
<keyword evidence="5" id="KW-1185">Reference proteome</keyword>
<dbReference type="AlphaFoldDB" id="A0A6A3KY69"/>
<evidence type="ECO:0000313" key="2">
    <source>
        <dbReference type="EMBL" id="KAE9011719.1"/>
    </source>
</evidence>
<reference evidence="2 4" key="1">
    <citation type="submission" date="2018-09" db="EMBL/GenBank/DDBJ databases">
        <title>Genomic investigation of the strawberry pathogen Phytophthora fragariae indicates pathogenicity is determined by transcriptional variation in three key races.</title>
        <authorList>
            <person name="Adams T.M."/>
            <person name="Armitage A.D."/>
            <person name="Sobczyk M.K."/>
            <person name="Bates H.J."/>
            <person name="Dunwell J.M."/>
            <person name="Nellist C.F."/>
            <person name="Harrison R.J."/>
        </authorList>
    </citation>
    <scope>NUCLEOTIDE SEQUENCE [LARGE SCALE GENOMIC DNA]</scope>
    <source>
        <strain evidence="2 4">SCRP249</strain>
        <strain evidence="3 5">SCRP333</strain>
    </source>
</reference>
<feature type="compositionally biased region" description="Low complexity" evidence="1">
    <location>
        <begin position="578"/>
        <end position="598"/>
    </location>
</feature>
<sequence>MESIEEEERFDDAHAVGEAFEDGGGDRISRGAADTRPTNNEDAGDRAGPRPMLTDPTRPDLSTPAGLGALRSQVQRWAARGSAGDASRTNPGEAAAPLQQSTVSTPEPLSTNAFQEGGSPNQSQSANASMMPIQSSSAPLPAVVSAAMGDQTGHVEFWNQASGGHVAQVTPLPGGGWGQAAPTQQPSQYVESVGLGFGYGNGASVPTPAASQYGAVVPQTPATTTATMTPQTTRIRTAIPPYQNCTIGTPSAAAGVGVSYPFYQPPNWAQVPAPSLLVSGPDSVDQTQPVTTASPPSGQTPTGGPPPSPGATPPTLGGTPPAGGPTPSSGQTSSSGVPPPGGSPPPNPNGYAYPPAQAPYNYGSVTGPVTGTRSYGMPSRIKNAVKMIQPFYSDSASVDKARTFWDAFDRATEGLEDALRLSAFRECLKGKVGEQWWMYSQINDFETLRTRFHNLFICQTPLQMIERLKSTKRSKGMSAEVWGDLTSSLCDAAQCYDAEMRYQYLMSGLRNKEWKAALATTMVNSIPHAVAVLLFKNIHLPIENDSEFAEDSGSKPATENSMMQQMLTMMQQTQNLLVQQQQQQMARPPRSPRQSQAVAVAYDQPDSPGPMNASPRSASRVPMPETPFRGIRQGPDMYTQEGRVVCGRCHNLGCRRINCRRSRATCPNCKVKGYIGVECDMPRTGYAQAGSGRGGQPRGNRTCFMCNSPDHLVMNCPTRAAILQMTPQGSANTAAPVSAPSQQ</sequence>
<proteinExistence type="predicted"/>
<evidence type="ECO:0000313" key="5">
    <source>
        <dbReference type="Proteomes" id="UP000434957"/>
    </source>
</evidence>
<feature type="region of interest" description="Disordered" evidence="1">
    <location>
        <begin position="274"/>
        <end position="355"/>
    </location>
</feature>
<dbReference type="Gene3D" id="4.10.60.10">
    <property type="entry name" value="Zinc finger, CCHC-type"/>
    <property type="match status" value="1"/>
</dbReference>
<dbReference type="GO" id="GO:0003676">
    <property type="term" value="F:nucleic acid binding"/>
    <property type="evidence" value="ECO:0007669"/>
    <property type="project" value="InterPro"/>
</dbReference>
<dbReference type="Proteomes" id="UP000429607">
    <property type="component" value="Unassembled WGS sequence"/>
</dbReference>
<feature type="compositionally biased region" description="Pro residues" evidence="1">
    <location>
        <begin position="337"/>
        <end position="348"/>
    </location>
</feature>
<dbReference type="SUPFAM" id="SSF57756">
    <property type="entry name" value="Retrovirus zinc finger-like domains"/>
    <property type="match status" value="1"/>
</dbReference>
<feature type="region of interest" description="Disordered" evidence="1">
    <location>
        <begin position="578"/>
        <end position="635"/>
    </location>
</feature>
<feature type="compositionally biased region" description="Pro residues" evidence="1">
    <location>
        <begin position="303"/>
        <end position="312"/>
    </location>
</feature>
<gene>
    <name evidence="2" type="ORF">PR001_g15847</name>
    <name evidence="3" type="ORF">PR003_g8844</name>
</gene>
<evidence type="ECO:0008006" key="6">
    <source>
        <dbReference type="Google" id="ProtNLM"/>
    </source>
</evidence>
<organism evidence="2 4">
    <name type="scientific">Phytophthora rubi</name>
    <dbReference type="NCBI Taxonomy" id="129364"/>
    <lineage>
        <taxon>Eukaryota</taxon>
        <taxon>Sar</taxon>
        <taxon>Stramenopiles</taxon>
        <taxon>Oomycota</taxon>
        <taxon>Peronosporomycetes</taxon>
        <taxon>Peronosporales</taxon>
        <taxon>Peronosporaceae</taxon>
        <taxon>Phytophthora</taxon>
    </lineage>
</organism>
<accession>A0A6A3KY69</accession>